<accession>A0AAD1W5A2</accession>
<evidence type="ECO:0000313" key="2">
    <source>
        <dbReference type="Proteomes" id="UP001295444"/>
    </source>
</evidence>
<feature type="non-terminal residue" evidence="1">
    <location>
        <position position="93"/>
    </location>
</feature>
<name>A0AAD1W5A2_PELCU</name>
<gene>
    <name evidence="1" type="ORF">PECUL_23A036782</name>
</gene>
<proteinExistence type="predicted"/>
<organism evidence="1 2">
    <name type="scientific">Pelobates cultripes</name>
    <name type="common">Western spadefoot toad</name>
    <dbReference type="NCBI Taxonomy" id="61616"/>
    <lineage>
        <taxon>Eukaryota</taxon>
        <taxon>Metazoa</taxon>
        <taxon>Chordata</taxon>
        <taxon>Craniata</taxon>
        <taxon>Vertebrata</taxon>
        <taxon>Euteleostomi</taxon>
        <taxon>Amphibia</taxon>
        <taxon>Batrachia</taxon>
        <taxon>Anura</taxon>
        <taxon>Pelobatoidea</taxon>
        <taxon>Pelobatidae</taxon>
        <taxon>Pelobates</taxon>
    </lineage>
</organism>
<dbReference type="EMBL" id="OW240916">
    <property type="protein sequence ID" value="CAH2294213.1"/>
    <property type="molecule type" value="Genomic_DNA"/>
</dbReference>
<dbReference type="AlphaFoldDB" id="A0AAD1W5A2"/>
<keyword evidence="2" id="KW-1185">Reference proteome</keyword>
<evidence type="ECO:0000313" key="1">
    <source>
        <dbReference type="EMBL" id="CAH2294213.1"/>
    </source>
</evidence>
<protein>
    <submittedName>
        <fullName evidence="1">Uncharacterized protein</fullName>
    </submittedName>
</protein>
<reference evidence="1" key="1">
    <citation type="submission" date="2022-03" db="EMBL/GenBank/DDBJ databases">
        <authorList>
            <person name="Alioto T."/>
            <person name="Alioto T."/>
            <person name="Gomez Garrido J."/>
        </authorList>
    </citation>
    <scope>NUCLEOTIDE SEQUENCE</scope>
</reference>
<dbReference type="Proteomes" id="UP001295444">
    <property type="component" value="Chromosome 05"/>
</dbReference>
<sequence>MADPETILPHSDESSNTLQHLDALFATFWRKLQTKQSLPESAKTPTLSSHTKSCPVALPNVLMRLRWQKLRKLRQSSTRQTESRCALQLCSSK</sequence>